<feature type="domain" description="Copper resistance protein D" evidence="7">
    <location>
        <begin position="175"/>
        <end position="271"/>
    </location>
</feature>
<feature type="transmembrane region" description="Helical" evidence="6">
    <location>
        <begin position="307"/>
        <end position="330"/>
    </location>
</feature>
<feature type="transmembrane region" description="Helical" evidence="6">
    <location>
        <begin position="213"/>
        <end position="232"/>
    </location>
</feature>
<feature type="transmembrane region" description="Helical" evidence="6">
    <location>
        <begin position="38"/>
        <end position="55"/>
    </location>
</feature>
<dbReference type="GO" id="GO:0006825">
    <property type="term" value="P:copper ion transport"/>
    <property type="evidence" value="ECO:0007669"/>
    <property type="project" value="InterPro"/>
</dbReference>
<evidence type="ECO:0000256" key="1">
    <source>
        <dbReference type="ARBA" id="ARBA00004651"/>
    </source>
</evidence>
<keyword evidence="4 6" id="KW-1133">Transmembrane helix</keyword>
<dbReference type="GO" id="GO:0005886">
    <property type="term" value="C:plasma membrane"/>
    <property type="evidence" value="ECO:0007669"/>
    <property type="project" value="UniProtKB-SubCell"/>
</dbReference>
<dbReference type="InterPro" id="IPR008457">
    <property type="entry name" value="Cu-R_CopD_dom"/>
</dbReference>
<protein>
    <recommendedName>
        <fullName evidence="7">Copper resistance protein D domain-containing protein</fullName>
    </recommendedName>
</protein>
<reference evidence="8" key="1">
    <citation type="submission" date="2016-08" db="EMBL/GenBank/DDBJ databases">
        <title>Complete Genome Seqeunce of Paenibacillus sp. BIHB 4019 from tea rhizoplane.</title>
        <authorList>
            <person name="Thakur R."/>
            <person name="Swarnkar M.K."/>
            <person name="Gulati A."/>
        </authorList>
    </citation>
    <scope>NUCLEOTIDE SEQUENCE [LARGE SCALE GENOMIC DNA]</scope>
    <source>
        <strain evidence="8">BIHB4019</strain>
    </source>
</reference>
<feature type="transmembrane region" description="Helical" evidence="6">
    <location>
        <begin position="253"/>
        <end position="272"/>
    </location>
</feature>
<sequence>MIYLSETLLYVCFALLMGAFTLRLVPEGKRPQVIVPDRLLLACALAIPVLSFVPLDQTARTFAADFELSYGQMMKSLLLDAVAGKALIWTLLSSLGLSVLLGMKSFRQDRHMPKVGLFITLLLAVWLGYASHASSLYGLKGIVIHSAHFIAVTIWLGIVITISLFSKDESHWEPFLSWFSTLAFGCFFVTISAGITLMTFTTPEYVNAWMLPYGQMLLIKHLLLLPLLLLAYSNGFGYKNKLKHNAAFRPLPWFKAESIVALLIFIATSVLGQQAPPHEVKETLQTTAPSSLFTTIYKGSFSPDITLHFSLGLDSWLLLASAVVMIAGFFRMYRSEQLLPAFAMGLLAAAFGYGALMFAIA</sequence>
<dbReference type="EMBL" id="CP016808">
    <property type="protein sequence ID" value="ANY70312.1"/>
    <property type="molecule type" value="Genomic_DNA"/>
</dbReference>
<feature type="transmembrane region" description="Helical" evidence="6">
    <location>
        <begin position="115"/>
        <end position="136"/>
    </location>
</feature>
<keyword evidence="3 6" id="KW-0812">Transmembrane</keyword>
<keyword evidence="5 6" id="KW-0472">Membrane</keyword>
<dbReference type="PANTHER" id="PTHR34820:SF4">
    <property type="entry name" value="INNER MEMBRANE PROTEIN YEBZ"/>
    <property type="match status" value="1"/>
</dbReference>
<feature type="transmembrane region" description="Helical" evidence="6">
    <location>
        <begin position="342"/>
        <end position="360"/>
    </location>
</feature>
<name>A0A1B2DRG6_9BACL</name>
<dbReference type="Pfam" id="PF05425">
    <property type="entry name" value="CopD"/>
    <property type="match status" value="1"/>
</dbReference>
<keyword evidence="2" id="KW-1003">Cell membrane</keyword>
<accession>A0A1B2DRG6</accession>
<feature type="transmembrane region" description="Helical" evidence="6">
    <location>
        <begin position="177"/>
        <end position="201"/>
    </location>
</feature>
<evidence type="ECO:0000259" key="7">
    <source>
        <dbReference type="Pfam" id="PF05425"/>
    </source>
</evidence>
<dbReference type="PANTHER" id="PTHR34820">
    <property type="entry name" value="INNER MEMBRANE PROTEIN YEBZ"/>
    <property type="match status" value="1"/>
</dbReference>
<gene>
    <name evidence="8" type="ORF">BBD42_30310</name>
</gene>
<dbReference type="RefSeq" id="WP_099521238.1">
    <property type="nucleotide sequence ID" value="NZ_CP016808.1"/>
</dbReference>
<evidence type="ECO:0000256" key="4">
    <source>
        <dbReference type="ARBA" id="ARBA00022989"/>
    </source>
</evidence>
<organism evidence="8">
    <name type="scientific">Paenibacillus sp. BIHB 4019</name>
    <dbReference type="NCBI Taxonomy" id="1870819"/>
    <lineage>
        <taxon>Bacteria</taxon>
        <taxon>Bacillati</taxon>
        <taxon>Bacillota</taxon>
        <taxon>Bacilli</taxon>
        <taxon>Bacillales</taxon>
        <taxon>Paenibacillaceae</taxon>
        <taxon>Paenibacillus</taxon>
    </lineage>
</organism>
<evidence type="ECO:0000256" key="5">
    <source>
        <dbReference type="ARBA" id="ARBA00023136"/>
    </source>
</evidence>
<comment type="subcellular location">
    <subcellularLocation>
        <location evidence="1">Cell membrane</location>
        <topology evidence="1">Multi-pass membrane protein</topology>
    </subcellularLocation>
</comment>
<dbReference type="InterPro" id="IPR032694">
    <property type="entry name" value="CopC/D"/>
</dbReference>
<evidence type="ECO:0000256" key="6">
    <source>
        <dbReference type="SAM" id="Phobius"/>
    </source>
</evidence>
<feature type="transmembrane region" description="Helical" evidence="6">
    <location>
        <begin position="7"/>
        <end position="26"/>
    </location>
</feature>
<evidence type="ECO:0000256" key="3">
    <source>
        <dbReference type="ARBA" id="ARBA00022692"/>
    </source>
</evidence>
<evidence type="ECO:0000313" key="8">
    <source>
        <dbReference type="EMBL" id="ANY70312.1"/>
    </source>
</evidence>
<proteinExistence type="predicted"/>
<dbReference type="AlphaFoldDB" id="A0A1B2DRG6"/>
<evidence type="ECO:0000256" key="2">
    <source>
        <dbReference type="ARBA" id="ARBA00022475"/>
    </source>
</evidence>
<feature type="transmembrane region" description="Helical" evidence="6">
    <location>
        <begin position="82"/>
        <end position="103"/>
    </location>
</feature>
<feature type="transmembrane region" description="Helical" evidence="6">
    <location>
        <begin position="142"/>
        <end position="165"/>
    </location>
</feature>